<sequence length="58" mass="6661">NVKNVGDIDMKIVEGGITDKEFTYADIWQDVREKNYAKYSFEPNKEIIGKIALPLNMP</sequence>
<dbReference type="AlphaFoldDB" id="C2KIZ8"/>
<comment type="caution">
    <text evidence="1">The sequence shown here is derived from an EMBL/GenBank/DDBJ whole genome shotgun (WGS) entry which is preliminary data.</text>
</comment>
<protein>
    <submittedName>
        <fullName evidence="1">Uncharacterized protein</fullName>
    </submittedName>
</protein>
<proteinExistence type="predicted"/>
<name>C2KIZ8_LEUMC</name>
<evidence type="ECO:0000313" key="2">
    <source>
        <dbReference type="Proteomes" id="UP000004283"/>
    </source>
</evidence>
<accession>C2KIZ8</accession>
<dbReference type="Proteomes" id="UP000004283">
    <property type="component" value="Unassembled WGS sequence"/>
</dbReference>
<reference evidence="1 2" key="1">
    <citation type="submission" date="2009-04" db="EMBL/GenBank/DDBJ databases">
        <authorList>
            <person name="Qin X."/>
            <person name="Bachman B."/>
            <person name="Battles P."/>
            <person name="Bell A."/>
            <person name="Bess C."/>
            <person name="Bickham C."/>
            <person name="Chaboub L."/>
            <person name="Chen D."/>
            <person name="Coyle M."/>
            <person name="Deiros D.R."/>
            <person name="Dinh H."/>
            <person name="Forbes L."/>
            <person name="Fowler G."/>
            <person name="Francisco L."/>
            <person name="Fu Q."/>
            <person name="Gubbala S."/>
            <person name="Hale W."/>
            <person name="Han Y."/>
            <person name="Hemphill L."/>
            <person name="Highlander S.K."/>
            <person name="Hirani K."/>
            <person name="Hogues M."/>
            <person name="Jackson L."/>
            <person name="Jakkamsetti A."/>
            <person name="Javaid M."/>
            <person name="Jiang H."/>
            <person name="Korchina V."/>
            <person name="Kovar C."/>
            <person name="Lara F."/>
            <person name="Lee S."/>
            <person name="Mata R."/>
            <person name="Mathew T."/>
            <person name="Moen C."/>
            <person name="Morales K."/>
            <person name="Munidasa M."/>
            <person name="Nazareth L."/>
            <person name="Ngo R."/>
            <person name="Nguyen L."/>
            <person name="Okwuonu G."/>
            <person name="Ongeri F."/>
            <person name="Patil S."/>
            <person name="Petrosino J."/>
            <person name="Pham C."/>
            <person name="Pham P."/>
            <person name="Pu L.-L."/>
            <person name="Puazo M."/>
            <person name="Raj R."/>
            <person name="Reid J."/>
            <person name="Rouhana J."/>
            <person name="Saada N."/>
            <person name="Shang Y."/>
            <person name="Simmons D."/>
            <person name="Thornton R."/>
            <person name="Warren J."/>
            <person name="Weissenberger G."/>
            <person name="Zhang J."/>
            <person name="Zhang L."/>
            <person name="Zhou C."/>
            <person name="Zhu D."/>
            <person name="Muzny D."/>
            <person name="Worley K."/>
            <person name="Gibbs R."/>
        </authorList>
    </citation>
    <scope>NUCLEOTIDE SEQUENCE [LARGE SCALE GENOMIC DNA]</scope>
    <source>
        <strain evidence="1 2">ATCC 19254</strain>
    </source>
</reference>
<feature type="non-terminal residue" evidence="1">
    <location>
        <position position="1"/>
    </location>
</feature>
<dbReference type="HOGENOM" id="CLU_2966355_0_0_9"/>
<gene>
    <name evidence="1" type="ORF">HMPREF0555_0614</name>
</gene>
<dbReference type="EMBL" id="ACKV01000026">
    <property type="protein sequence ID" value="EEJ42826.1"/>
    <property type="molecule type" value="Genomic_DNA"/>
</dbReference>
<evidence type="ECO:0000313" key="1">
    <source>
        <dbReference type="EMBL" id="EEJ42826.1"/>
    </source>
</evidence>
<organism evidence="1 2">
    <name type="scientific">Leuconostoc mesenteroides subsp. cremoris ATCC 19254</name>
    <dbReference type="NCBI Taxonomy" id="586220"/>
    <lineage>
        <taxon>Bacteria</taxon>
        <taxon>Bacillati</taxon>
        <taxon>Bacillota</taxon>
        <taxon>Bacilli</taxon>
        <taxon>Lactobacillales</taxon>
        <taxon>Lactobacillaceae</taxon>
        <taxon>Leuconostoc</taxon>
    </lineage>
</organism>